<dbReference type="GO" id="GO:0005737">
    <property type="term" value="C:cytoplasm"/>
    <property type="evidence" value="ECO:0007669"/>
    <property type="project" value="TreeGrafter"/>
</dbReference>
<dbReference type="Pfam" id="PF14957">
    <property type="entry name" value="BORG_CEP"/>
    <property type="match status" value="1"/>
</dbReference>
<dbReference type="Proteomes" id="UP001221898">
    <property type="component" value="Unassembled WGS sequence"/>
</dbReference>
<dbReference type="GO" id="GO:0031274">
    <property type="term" value="P:positive regulation of pseudopodium assembly"/>
    <property type="evidence" value="ECO:0007669"/>
    <property type="project" value="TreeGrafter"/>
</dbReference>
<proteinExistence type="inferred from homology"/>
<organism evidence="5 6">
    <name type="scientific">Aldrovandia affinis</name>
    <dbReference type="NCBI Taxonomy" id="143900"/>
    <lineage>
        <taxon>Eukaryota</taxon>
        <taxon>Metazoa</taxon>
        <taxon>Chordata</taxon>
        <taxon>Craniata</taxon>
        <taxon>Vertebrata</taxon>
        <taxon>Euteleostomi</taxon>
        <taxon>Actinopterygii</taxon>
        <taxon>Neopterygii</taxon>
        <taxon>Teleostei</taxon>
        <taxon>Notacanthiformes</taxon>
        <taxon>Halosauridae</taxon>
        <taxon>Aldrovandia</taxon>
    </lineage>
</organism>
<evidence type="ECO:0000256" key="1">
    <source>
        <dbReference type="ARBA" id="ARBA00004184"/>
    </source>
</evidence>
<dbReference type="GO" id="GO:0031267">
    <property type="term" value="F:small GTPase binding"/>
    <property type="evidence" value="ECO:0007669"/>
    <property type="project" value="TreeGrafter"/>
</dbReference>
<dbReference type="PANTHER" id="PTHR15344:SF20">
    <property type="entry name" value="CDC42 EFFECTOR PROTEIN 3-LIKE"/>
    <property type="match status" value="1"/>
</dbReference>
<dbReference type="PANTHER" id="PTHR15344">
    <property type="entry name" value="CDC42 EFFECTOR PROTEIN BORG"/>
    <property type="match status" value="1"/>
</dbReference>
<dbReference type="SMART" id="SM00285">
    <property type="entry name" value="PBD"/>
    <property type="match status" value="1"/>
</dbReference>
<feature type="domain" description="CRIB" evidence="4">
    <location>
        <begin position="30"/>
        <end position="44"/>
    </location>
</feature>
<evidence type="ECO:0000313" key="6">
    <source>
        <dbReference type="Proteomes" id="UP001221898"/>
    </source>
</evidence>
<protein>
    <recommendedName>
        <fullName evidence="4">CRIB domain-containing protein</fullName>
    </recommendedName>
</protein>
<name>A0AAD7WTS7_9TELE</name>
<dbReference type="Pfam" id="PF00786">
    <property type="entry name" value="PBD"/>
    <property type="match status" value="1"/>
</dbReference>
<feature type="region of interest" description="Disordered" evidence="3">
    <location>
        <begin position="127"/>
        <end position="154"/>
    </location>
</feature>
<evidence type="ECO:0000259" key="4">
    <source>
        <dbReference type="PROSITE" id="PS50108"/>
    </source>
</evidence>
<dbReference type="GO" id="GO:0005856">
    <property type="term" value="C:cytoskeleton"/>
    <property type="evidence" value="ECO:0007669"/>
    <property type="project" value="TreeGrafter"/>
</dbReference>
<dbReference type="GO" id="GO:0012505">
    <property type="term" value="C:endomembrane system"/>
    <property type="evidence" value="ECO:0007669"/>
    <property type="project" value="UniProtKB-SubCell"/>
</dbReference>
<dbReference type="PROSITE" id="PS50108">
    <property type="entry name" value="CRIB"/>
    <property type="match status" value="1"/>
</dbReference>
<dbReference type="InterPro" id="IPR000095">
    <property type="entry name" value="CRIB_dom"/>
</dbReference>
<feature type="region of interest" description="Disordered" evidence="3">
    <location>
        <begin position="68"/>
        <end position="107"/>
    </location>
</feature>
<dbReference type="InterPro" id="IPR051296">
    <property type="entry name" value="Cdc42_Effector_BORG/CEP"/>
</dbReference>
<accession>A0AAD7WTS7</accession>
<reference evidence="5" key="1">
    <citation type="journal article" date="2023" name="Science">
        <title>Genome structures resolve the early diversification of teleost fishes.</title>
        <authorList>
            <person name="Parey E."/>
            <person name="Louis A."/>
            <person name="Montfort J."/>
            <person name="Bouchez O."/>
            <person name="Roques C."/>
            <person name="Iampietro C."/>
            <person name="Lluch J."/>
            <person name="Castinel A."/>
            <person name="Donnadieu C."/>
            <person name="Desvignes T."/>
            <person name="Floi Bucao C."/>
            <person name="Jouanno E."/>
            <person name="Wen M."/>
            <person name="Mejri S."/>
            <person name="Dirks R."/>
            <person name="Jansen H."/>
            <person name="Henkel C."/>
            <person name="Chen W.J."/>
            <person name="Zahm M."/>
            <person name="Cabau C."/>
            <person name="Klopp C."/>
            <person name="Thompson A.W."/>
            <person name="Robinson-Rechavi M."/>
            <person name="Braasch I."/>
            <person name="Lecointre G."/>
            <person name="Bobe J."/>
            <person name="Postlethwait J.H."/>
            <person name="Berthelot C."/>
            <person name="Roest Crollius H."/>
            <person name="Guiguen Y."/>
        </authorList>
    </citation>
    <scope>NUCLEOTIDE SEQUENCE</scope>
    <source>
        <strain evidence="5">NC1722</strain>
    </source>
</reference>
<dbReference type="GO" id="GO:0007266">
    <property type="term" value="P:Rho protein signal transduction"/>
    <property type="evidence" value="ECO:0007669"/>
    <property type="project" value="TreeGrafter"/>
</dbReference>
<dbReference type="AlphaFoldDB" id="A0AAD7WTS7"/>
<dbReference type="EMBL" id="JAINUG010000036">
    <property type="protein sequence ID" value="KAJ8408014.1"/>
    <property type="molecule type" value="Genomic_DNA"/>
</dbReference>
<comment type="subcellular location">
    <subcellularLocation>
        <location evidence="1">Endomembrane system</location>
        <topology evidence="1">Peripheral membrane protein</topology>
    </subcellularLocation>
</comment>
<comment type="similarity">
    <text evidence="2">Belongs to the BORG/CEP family.</text>
</comment>
<keyword evidence="6" id="KW-1185">Reference proteome</keyword>
<dbReference type="InterPro" id="IPR029273">
    <property type="entry name" value="Cdc42_effect-like"/>
</dbReference>
<evidence type="ECO:0000313" key="5">
    <source>
        <dbReference type="EMBL" id="KAJ8408014.1"/>
    </source>
</evidence>
<gene>
    <name evidence="5" type="ORF">AAFF_G00262420</name>
</gene>
<comment type="caution">
    <text evidence="5">The sequence shown here is derived from an EMBL/GenBank/DDBJ whole genome shotgun (WGS) entry which is preliminary data.</text>
</comment>
<sequence>MPLKTSLYLKSATLRSRKPKRREALSVNMISQPLGDFRHLSHIGLGAHGDTFGDLSFLKRVNSLPHEHSLSELGLGPDGTPPPAKPPRLEPGEEAEPLGLHGNQRHKKCHSLPLLDSVEVDELPVGEGPPGFTAEVEAGPTQDCLPEPPMTEDDTPFSLNLDLGPSILDDVLQVMDKLNQ</sequence>
<evidence type="ECO:0000256" key="2">
    <source>
        <dbReference type="ARBA" id="ARBA00010770"/>
    </source>
</evidence>
<dbReference type="GO" id="GO:0008360">
    <property type="term" value="P:regulation of cell shape"/>
    <property type="evidence" value="ECO:0007669"/>
    <property type="project" value="TreeGrafter"/>
</dbReference>
<dbReference type="GO" id="GO:0005886">
    <property type="term" value="C:plasma membrane"/>
    <property type="evidence" value="ECO:0007669"/>
    <property type="project" value="TreeGrafter"/>
</dbReference>
<evidence type="ECO:0000256" key="3">
    <source>
        <dbReference type="SAM" id="MobiDB-lite"/>
    </source>
</evidence>
<dbReference type="GO" id="GO:0030838">
    <property type="term" value="P:positive regulation of actin filament polymerization"/>
    <property type="evidence" value="ECO:0007669"/>
    <property type="project" value="TreeGrafter"/>
</dbReference>